<dbReference type="OrthoDB" id="7591734at2"/>
<keyword evidence="2" id="KW-1185">Reference proteome</keyword>
<dbReference type="KEGG" id="mmob:F6R98_21255"/>
<dbReference type="AlphaFoldDB" id="A0A5Q0BS08"/>
<sequence>MPPAPNILVSALMALERWFYIQLDKSEDIDHIIADILKRTRSLALAGLLIGVGRKQPKLFLGPLRSFLGSPEIYEFDLRHQIDREGHQMIGWRVGHTQKEFEAAKEWHGAPHRKKGLKTLC</sequence>
<proteinExistence type="predicted"/>
<dbReference type="RefSeq" id="WP_153250812.1">
    <property type="nucleotide sequence ID" value="NZ_CP044205.1"/>
</dbReference>
<dbReference type="EMBL" id="CP044205">
    <property type="protein sequence ID" value="QFY44847.1"/>
    <property type="molecule type" value="Genomic_DNA"/>
</dbReference>
<dbReference type="Proteomes" id="UP000325755">
    <property type="component" value="Chromosome"/>
</dbReference>
<evidence type="ECO:0000313" key="2">
    <source>
        <dbReference type="Proteomes" id="UP000325755"/>
    </source>
</evidence>
<dbReference type="InParanoid" id="A0A5Q0BS08"/>
<accession>A0A5Q0BS08</accession>
<name>A0A5Q0BS08_9GAMM</name>
<gene>
    <name evidence="1" type="ORF">F6R98_21255</name>
</gene>
<protein>
    <submittedName>
        <fullName evidence="1">Uncharacterized protein</fullName>
    </submittedName>
</protein>
<organism evidence="1 2">
    <name type="scientific">Candidatus Methylospira mobilis</name>
    <dbReference type="NCBI Taxonomy" id="1808979"/>
    <lineage>
        <taxon>Bacteria</taxon>
        <taxon>Pseudomonadati</taxon>
        <taxon>Pseudomonadota</taxon>
        <taxon>Gammaproteobacteria</taxon>
        <taxon>Methylococcales</taxon>
        <taxon>Methylococcaceae</taxon>
        <taxon>Candidatus Methylospira</taxon>
    </lineage>
</organism>
<evidence type="ECO:0000313" key="1">
    <source>
        <dbReference type="EMBL" id="QFY44847.1"/>
    </source>
</evidence>
<reference evidence="1 2" key="1">
    <citation type="submission" date="2019-09" db="EMBL/GenBank/DDBJ databases">
        <title>Ecophysiology of the spiral-shaped methanotroph Methylospira mobilis as revealed by the complete genome sequence.</title>
        <authorList>
            <person name="Oshkin I.Y."/>
            <person name="Dedysh S.N."/>
            <person name="Miroshnikov K."/>
            <person name="Danilova O.V."/>
            <person name="Hakobyan A."/>
            <person name="Liesack W."/>
        </authorList>
    </citation>
    <scope>NUCLEOTIDE SEQUENCE [LARGE SCALE GENOMIC DNA]</scope>
    <source>
        <strain evidence="1 2">Shm1</strain>
    </source>
</reference>